<accession>A0A2B6SG18</accession>
<gene>
    <name evidence="2" type="ORF">COM27_02115</name>
</gene>
<dbReference type="Proteomes" id="UP000223472">
    <property type="component" value="Unassembled WGS sequence"/>
</dbReference>
<evidence type="ECO:0000259" key="1">
    <source>
        <dbReference type="Pfam" id="PF09983"/>
    </source>
</evidence>
<feature type="domain" description="Wadjet protein JetD C-terminal" evidence="1">
    <location>
        <begin position="203"/>
        <end position="321"/>
    </location>
</feature>
<sequence length="367" mass="44114">MILFLFININDRKVIILKEYILTFLRIAKPKRVKTEAIEKYLYKEYKDFYEEQGYYNEFARTMLKLVEEGLIKPVKSWGENSLFPPLYNGYQFTPQENTNEIQVQKLLTMFHPTLSFSYYMTNYNQYQIDEPFIYAISDFLYEKGKQGVEIISVNERSFELFHDEKLLKRPQGRTLLKHLGITYKDLACYETHEPFFYIKSKKQQKKRPQVLIIENKDTFFSLKRLFQSGMNTWSGISFDFLVYAEGKKIIHSISFMQEILENDQDCHIYYYGDMDPSGIRIWYSMSKNTPYTCEPFVPFYLDLLKKHENHTIQQRTEQFVSEEELTVFYSYFRAEEAVRMQEIFAKRHYLPQEGLTKVDYRRLGSV</sequence>
<dbReference type="InterPro" id="IPR024534">
    <property type="entry name" value="JetD_C"/>
</dbReference>
<dbReference type="Pfam" id="PF09983">
    <property type="entry name" value="JetD_C"/>
    <property type="match status" value="1"/>
</dbReference>
<organism evidence="2 3">
    <name type="scientific">Bacillus wiedmannii</name>
    <dbReference type="NCBI Taxonomy" id="1890302"/>
    <lineage>
        <taxon>Bacteria</taxon>
        <taxon>Bacillati</taxon>
        <taxon>Bacillota</taxon>
        <taxon>Bacilli</taxon>
        <taxon>Bacillales</taxon>
        <taxon>Bacillaceae</taxon>
        <taxon>Bacillus</taxon>
        <taxon>Bacillus cereus group</taxon>
    </lineage>
</organism>
<reference evidence="2 3" key="1">
    <citation type="submission" date="2017-09" db="EMBL/GenBank/DDBJ databases">
        <title>Large-scale bioinformatics analysis of Bacillus genomes uncovers conserved roles of natural products in bacterial physiology.</title>
        <authorList>
            <consortium name="Agbiome Team Llc"/>
            <person name="Bleich R.M."/>
            <person name="Grubbs K.J."/>
            <person name="Santa Maria K.C."/>
            <person name="Allen S.E."/>
            <person name="Farag S."/>
            <person name="Shank E.A."/>
            <person name="Bowers A."/>
        </authorList>
    </citation>
    <scope>NUCLEOTIDE SEQUENCE [LARGE SCALE GENOMIC DNA]</scope>
    <source>
        <strain evidence="2 3">AFS065610</strain>
    </source>
</reference>
<name>A0A2B6SG18_9BACI</name>
<dbReference type="EMBL" id="NVIY01000004">
    <property type="protein sequence ID" value="PGD39755.1"/>
    <property type="molecule type" value="Genomic_DNA"/>
</dbReference>
<dbReference type="AlphaFoldDB" id="A0A2B6SG18"/>
<evidence type="ECO:0000313" key="3">
    <source>
        <dbReference type="Proteomes" id="UP000223472"/>
    </source>
</evidence>
<proteinExistence type="predicted"/>
<protein>
    <recommendedName>
        <fullName evidence="1">Wadjet protein JetD C-terminal domain-containing protein</fullName>
    </recommendedName>
</protein>
<evidence type="ECO:0000313" key="2">
    <source>
        <dbReference type="EMBL" id="PGD39755.1"/>
    </source>
</evidence>
<comment type="caution">
    <text evidence="2">The sequence shown here is derived from an EMBL/GenBank/DDBJ whole genome shotgun (WGS) entry which is preliminary data.</text>
</comment>